<gene>
    <name evidence="3" type="ORF">QYE76_043630</name>
</gene>
<reference evidence="3" key="1">
    <citation type="submission" date="2023-07" db="EMBL/GenBank/DDBJ databases">
        <title>A chromosome-level genome assembly of Lolium multiflorum.</title>
        <authorList>
            <person name="Chen Y."/>
            <person name="Copetti D."/>
            <person name="Kolliker R."/>
            <person name="Studer B."/>
        </authorList>
    </citation>
    <scope>NUCLEOTIDE SEQUENCE</scope>
    <source>
        <strain evidence="3">02402/16</strain>
        <tissue evidence="3">Leaf</tissue>
    </source>
</reference>
<evidence type="ECO:0000313" key="4">
    <source>
        <dbReference type="Proteomes" id="UP001231189"/>
    </source>
</evidence>
<evidence type="ECO:0000313" key="3">
    <source>
        <dbReference type="EMBL" id="KAK1682782.1"/>
    </source>
</evidence>
<sequence length="175" mass="20308">MSHPWSITPSAYGKQGTPNAWRKDTTRVKEAEQWRDESDPEDGFKMREKIIGDDGLCLINKLKMEDKDMQESLEKLDRRIKRTEENAPGSAEHIRLLRHYLDQMDEKIIKGLEANLDICLHSLDTQKRTLEVSKNYIALLEKLAKERSARIIYLETFIVALQTKIRNLEGEAPSK</sequence>
<evidence type="ECO:0000256" key="1">
    <source>
        <dbReference type="SAM" id="Coils"/>
    </source>
</evidence>
<name>A0AAD8TJ36_LOLMU</name>
<dbReference type="Proteomes" id="UP001231189">
    <property type="component" value="Unassembled WGS sequence"/>
</dbReference>
<keyword evidence="4" id="KW-1185">Reference proteome</keyword>
<organism evidence="3 4">
    <name type="scientific">Lolium multiflorum</name>
    <name type="common">Italian ryegrass</name>
    <name type="synonym">Lolium perenne subsp. multiflorum</name>
    <dbReference type="NCBI Taxonomy" id="4521"/>
    <lineage>
        <taxon>Eukaryota</taxon>
        <taxon>Viridiplantae</taxon>
        <taxon>Streptophyta</taxon>
        <taxon>Embryophyta</taxon>
        <taxon>Tracheophyta</taxon>
        <taxon>Spermatophyta</taxon>
        <taxon>Magnoliopsida</taxon>
        <taxon>Liliopsida</taxon>
        <taxon>Poales</taxon>
        <taxon>Poaceae</taxon>
        <taxon>BOP clade</taxon>
        <taxon>Pooideae</taxon>
        <taxon>Poodae</taxon>
        <taxon>Poeae</taxon>
        <taxon>Poeae Chloroplast Group 2 (Poeae type)</taxon>
        <taxon>Loliodinae</taxon>
        <taxon>Loliinae</taxon>
        <taxon>Lolium</taxon>
    </lineage>
</organism>
<feature type="region of interest" description="Disordered" evidence="2">
    <location>
        <begin position="1"/>
        <end position="43"/>
    </location>
</feature>
<dbReference type="AlphaFoldDB" id="A0AAD8TJ36"/>
<dbReference type="EMBL" id="JAUUTY010000002">
    <property type="protein sequence ID" value="KAK1682782.1"/>
    <property type="molecule type" value="Genomic_DNA"/>
</dbReference>
<keyword evidence="1" id="KW-0175">Coiled coil</keyword>
<feature type="compositionally biased region" description="Basic and acidic residues" evidence="2">
    <location>
        <begin position="21"/>
        <end position="43"/>
    </location>
</feature>
<feature type="coiled-coil region" evidence="1">
    <location>
        <begin position="59"/>
        <end position="86"/>
    </location>
</feature>
<protein>
    <submittedName>
        <fullName evidence="3">Uncharacterized protein</fullName>
    </submittedName>
</protein>
<evidence type="ECO:0000256" key="2">
    <source>
        <dbReference type="SAM" id="MobiDB-lite"/>
    </source>
</evidence>
<accession>A0AAD8TJ36</accession>
<comment type="caution">
    <text evidence="3">The sequence shown here is derived from an EMBL/GenBank/DDBJ whole genome shotgun (WGS) entry which is preliminary data.</text>
</comment>
<proteinExistence type="predicted"/>